<dbReference type="GO" id="GO:0004222">
    <property type="term" value="F:metalloendopeptidase activity"/>
    <property type="evidence" value="ECO:0007669"/>
    <property type="project" value="TreeGrafter"/>
</dbReference>
<gene>
    <name evidence="3" type="ORF">BGX16_1291</name>
</gene>
<organism evidence="3 4">
    <name type="scientific">Hallerella succinigenes</name>
    <dbReference type="NCBI Taxonomy" id="1896222"/>
    <lineage>
        <taxon>Bacteria</taxon>
        <taxon>Pseudomonadati</taxon>
        <taxon>Fibrobacterota</taxon>
        <taxon>Fibrobacteria</taxon>
        <taxon>Fibrobacterales</taxon>
        <taxon>Fibrobacteraceae</taxon>
        <taxon>Hallerella</taxon>
    </lineage>
</organism>
<evidence type="ECO:0000313" key="3">
    <source>
        <dbReference type="EMBL" id="PJJ41328.1"/>
    </source>
</evidence>
<keyword evidence="1" id="KW-0472">Membrane</keyword>
<dbReference type="Pfam" id="PF01551">
    <property type="entry name" value="Peptidase_M23"/>
    <property type="match status" value="1"/>
</dbReference>
<comment type="caution">
    <text evidence="3">The sequence shown here is derived from an EMBL/GenBank/DDBJ whole genome shotgun (WGS) entry which is preliminary data.</text>
</comment>
<name>A0A2M9A6P7_9BACT</name>
<evidence type="ECO:0000256" key="1">
    <source>
        <dbReference type="SAM" id="Phobius"/>
    </source>
</evidence>
<dbReference type="Proteomes" id="UP000231134">
    <property type="component" value="Unassembled WGS sequence"/>
</dbReference>
<protein>
    <submittedName>
        <fullName evidence="3">Peptidase M23-like protein</fullName>
    </submittedName>
</protein>
<keyword evidence="1" id="KW-0812">Transmembrane</keyword>
<accession>A0A2M9A6P7</accession>
<evidence type="ECO:0000313" key="4">
    <source>
        <dbReference type="Proteomes" id="UP000231134"/>
    </source>
</evidence>
<dbReference type="Gene3D" id="2.70.70.10">
    <property type="entry name" value="Glucose Permease (Domain IIA)"/>
    <property type="match status" value="1"/>
</dbReference>
<dbReference type="RefSeq" id="WP_100425313.1">
    <property type="nucleotide sequence ID" value="NZ_PGEX01000001.1"/>
</dbReference>
<dbReference type="PANTHER" id="PTHR21666">
    <property type="entry name" value="PEPTIDASE-RELATED"/>
    <property type="match status" value="1"/>
</dbReference>
<dbReference type="EMBL" id="PGEX01000001">
    <property type="protein sequence ID" value="PJJ41328.1"/>
    <property type="molecule type" value="Genomic_DNA"/>
</dbReference>
<keyword evidence="1" id="KW-1133">Transmembrane helix</keyword>
<proteinExistence type="predicted"/>
<evidence type="ECO:0000259" key="2">
    <source>
        <dbReference type="Pfam" id="PF01551"/>
    </source>
</evidence>
<keyword evidence="4" id="KW-1185">Reference proteome</keyword>
<dbReference type="AlphaFoldDB" id="A0A2M9A6P7"/>
<dbReference type="InterPro" id="IPR011055">
    <property type="entry name" value="Dup_hybrid_motif"/>
</dbReference>
<dbReference type="SUPFAM" id="SSF51261">
    <property type="entry name" value="Duplicated hybrid motif"/>
    <property type="match status" value="1"/>
</dbReference>
<dbReference type="CDD" id="cd12797">
    <property type="entry name" value="M23_peptidase"/>
    <property type="match status" value="1"/>
</dbReference>
<feature type="domain" description="M23ase beta-sheet core" evidence="2">
    <location>
        <begin position="163"/>
        <end position="257"/>
    </location>
</feature>
<dbReference type="InterPro" id="IPR050570">
    <property type="entry name" value="Cell_wall_metabolism_enzyme"/>
</dbReference>
<reference evidence="3 4" key="1">
    <citation type="submission" date="2017-11" db="EMBL/GenBank/DDBJ databases">
        <title>Animal gut microbial communities from fecal samples from Wisconsin, USA.</title>
        <authorList>
            <person name="Neumann A."/>
        </authorList>
    </citation>
    <scope>NUCLEOTIDE SEQUENCE [LARGE SCALE GENOMIC DNA]</scope>
    <source>
        <strain evidence="3 4">UWS3</strain>
    </source>
</reference>
<feature type="transmembrane region" description="Helical" evidence="1">
    <location>
        <begin position="30"/>
        <end position="50"/>
    </location>
</feature>
<dbReference type="OrthoDB" id="9805070at2"/>
<sequence>MKNRYHIIQIIPSDSGKTISFKISSLKWKIFGILIIAIFLMGGFFIYKLSTINAIIISSRQVHAQNEMLLKKQQEYEMFFSELDSISTMEKQIKNILGTFFETDSTKLSKVIDKNRFDFTPLSKNRFNAELQSYTNGGKSENWSKMPSINPTIGIISKQFSSEHTGIDISAKNDEPVFATAEGKVISAAKTKDRGLHLQINHGNGYITSYSHLQKTYVKKGEFVKKGEAIGTVGSSGNTTGPHIHYEILKNNVPVDPELFIEE</sequence>
<dbReference type="InterPro" id="IPR016047">
    <property type="entry name" value="M23ase_b-sheet_dom"/>
</dbReference>
<dbReference type="PANTHER" id="PTHR21666:SF270">
    <property type="entry name" value="MUREIN HYDROLASE ACTIVATOR ENVC"/>
    <property type="match status" value="1"/>
</dbReference>